<evidence type="ECO:0000313" key="5">
    <source>
        <dbReference type="Proteomes" id="UP000323521"/>
    </source>
</evidence>
<feature type="domain" description="SLH" evidence="3">
    <location>
        <begin position="361"/>
        <end position="424"/>
    </location>
</feature>
<dbReference type="EMBL" id="CP017634">
    <property type="protein sequence ID" value="ATW25949.1"/>
    <property type="molecule type" value="Genomic_DNA"/>
</dbReference>
<feature type="domain" description="SLH" evidence="3">
    <location>
        <begin position="490"/>
        <end position="547"/>
    </location>
</feature>
<feature type="region of interest" description="Disordered" evidence="2">
    <location>
        <begin position="157"/>
        <end position="178"/>
    </location>
</feature>
<organism evidence="4 5">
    <name type="scientific">Formimonas warabiya</name>
    <dbReference type="NCBI Taxonomy" id="1761012"/>
    <lineage>
        <taxon>Bacteria</taxon>
        <taxon>Bacillati</taxon>
        <taxon>Bacillota</taxon>
        <taxon>Clostridia</taxon>
        <taxon>Eubacteriales</taxon>
        <taxon>Peptococcaceae</taxon>
        <taxon>Candidatus Formimonas</taxon>
    </lineage>
</organism>
<dbReference type="Pfam" id="PF00395">
    <property type="entry name" value="SLH"/>
    <property type="match status" value="3"/>
</dbReference>
<evidence type="ECO:0000313" key="4">
    <source>
        <dbReference type="EMBL" id="ATW25949.1"/>
    </source>
</evidence>
<gene>
    <name evidence="4" type="ORF">DCMF_15245</name>
</gene>
<feature type="compositionally biased region" description="Gly residues" evidence="2">
    <location>
        <begin position="161"/>
        <end position="173"/>
    </location>
</feature>
<evidence type="ECO:0000256" key="1">
    <source>
        <dbReference type="ARBA" id="ARBA00022737"/>
    </source>
</evidence>
<name>A0A3G1KU13_FORW1</name>
<dbReference type="PANTHER" id="PTHR43308:SF5">
    <property type="entry name" value="S-LAYER PROTEIN _ PEPTIDOGLYCAN ENDO-BETA-N-ACETYLGLUCOSAMINIDASE"/>
    <property type="match status" value="1"/>
</dbReference>
<proteinExistence type="predicted"/>
<dbReference type="AlphaFoldDB" id="A0A3G1KU13"/>
<feature type="domain" description="SLH" evidence="3">
    <location>
        <begin position="425"/>
        <end position="484"/>
    </location>
</feature>
<evidence type="ECO:0000256" key="2">
    <source>
        <dbReference type="SAM" id="MobiDB-lite"/>
    </source>
</evidence>
<dbReference type="OrthoDB" id="1947068at2"/>
<evidence type="ECO:0000259" key="3">
    <source>
        <dbReference type="PROSITE" id="PS51272"/>
    </source>
</evidence>
<dbReference type="InterPro" id="IPR051465">
    <property type="entry name" value="Cell_Envelope_Struct_Comp"/>
</dbReference>
<dbReference type="KEGG" id="fwa:DCMF_15245"/>
<dbReference type="PANTHER" id="PTHR43308">
    <property type="entry name" value="OUTER MEMBRANE PROTEIN ALPHA-RELATED"/>
    <property type="match status" value="1"/>
</dbReference>
<keyword evidence="5" id="KW-1185">Reference proteome</keyword>
<accession>A0A3G1KU13</accession>
<sequence length="547" mass="58960">MSRVKYYITKRITVTVLMVFLFSLIVPLCPVPAWAGSLDDIYDTISSQYPEELQRMKDNGASESDIRRFISAVESELKENNRLTEENIEDAMADAILNLFLSGDHDNVFEAVFTGWNLSISTLMDAYSNGGTDEVLDLLPQSFLAIGRLVKDKILNASDEPGGGGGGGGGGGSAKESSSVADSAEIARQIKAGAKEVSLKMADGSGALQIKAADLTKIIGAGMSLNISCYGTEVSLTIPPEVLSGFSGKDLQAAAAKLTAQEAETVTGKLAAGMKRVSGIFELSLKNSSSVSSGPDFAKPVSLAFSYGESFVTNAEEDNLSVYRYNEETKKWDPLEGTIDKTGKVIICPVTHFSKYTVMTRPVKTFSDISQHWAQSDIEFLASRGIINGASETTFAPNRPVTRGEFATLLVNALGLPSQEIDRKFTDVSPEAWYADSVYRACAAGLAQGVKDDLFAPNNNITRQELAAMAVNALTYKEKLEEPEGEEGSLAAYSDRQEISPWAEKALVLAMENEIMTGRSEKILAPRAQTTRAEAAVIIKRLLSKIE</sequence>
<reference evidence="4 5" key="1">
    <citation type="submission" date="2016-10" db="EMBL/GenBank/DDBJ databases">
        <title>Complete Genome Sequence of Peptococcaceae strain DCMF.</title>
        <authorList>
            <person name="Edwards R.J."/>
            <person name="Holland S.I."/>
            <person name="Deshpande N.P."/>
            <person name="Wong Y.K."/>
            <person name="Ertan H."/>
            <person name="Manefield M."/>
            <person name="Russell T.L."/>
            <person name="Lee M.J."/>
        </authorList>
    </citation>
    <scope>NUCLEOTIDE SEQUENCE [LARGE SCALE GENOMIC DNA]</scope>
    <source>
        <strain evidence="4 5">DCMF</strain>
    </source>
</reference>
<dbReference type="PROSITE" id="PS51272">
    <property type="entry name" value="SLH"/>
    <property type="match status" value="3"/>
</dbReference>
<dbReference type="InterPro" id="IPR001119">
    <property type="entry name" value="SLH_dom"/>
</dbReference>
<protein>
    <recommendedName>
        <fullName evidence="3">SLH domain-containing protein</fullName>
    </recommendedName>
</protein>
<dbReference type="Proteomes" id="UP000323521">
    <property type="component" value="Chromosome"/>
</dbReference>
<keyword evidence="1" id="KW-0677">Repeat</keyword>